<dbReference type="EMBL" id="CAJVPK010000525">
    <property type="protein sequence ID" value="CAG8522152.1"/>
    <property type="molecule type" value="Genomic_DNA"/>
</dbReference>
<protein>
    <submittedName>
        <fullName evidence="2">7709_t:CDS:1</fullName>
    </submittedName>
</protein>
<dbReference type="AlphaFoldDB" id="A0A9N9A8U8"/>
<name>A0A9N9A8U8_9GLOM</name>
<proteinExistence type="predicted"/>
<gene>
    <name evidence="2" type="ORF">DEBURN_LOCUS5717</name>
</gene>
<keyword evidence="1" id="KW-0175">Coiled coil</keyword>
<keyword evidence="3" id="KW-1185">Reference proteome</keyword>
<dbReference type="Proteomes" id="UP000789706">
    <property type="component" value="Unassembled WGS sequence"/>
</dbReference>
<evidence type="ECO:0000256" key="1">
    <source>
        <dbReference type="SAM" id="Coils"/>
    </source>
</evidence>
<organism evidence="2 3">
    <name type="scientific">Diversispora eburnea</name>
    <dbReference type="NCBI Taxonomy" id="1213867"/>
    <lineage>
        <taxon>Eukaryota</taxon>
        <taxon>Fungi</taxon>
        <taxon>Fungi incertae sedis</taxon>
        <taxon>Mucoromycota</taxon>
        <taxon>Glomeromycotina</taxon>
        <taxon>Glomeromycetes</taxon>
        <taxon>Diversisporales</taxon>
        <taxon>Diversisporaceae</taxon>
        <taxon>Diversispora</taxon>
    </lineage>
</organism>
<evidence type="ECO:0000313" key="3">
    <source>
        <dbReference type="Proteomes" id="UP000789706"/>
    </source>
</evidence>
<evidence type="ECO:0000313" key="2">
    <source>
        <dbReference type="EMBL" id="CAG8522152.1"/>
    </source>
</evidence>
<sequence>MLFSITLTALVSAVVISTSVILLISKKCFETEEQENRQTNENSDQYLEETNEANNQQNDSHSQNQIIRQNKKFVSSPFIIKEKQQKRNSVIAKQHTKLESITEETDDEINNEGTNDESLLTHDGNAARRSINSMLVSRRKQQKLIKISKRYSSMESIMEETDEE</sequence>
<comment type="caution">
    <text evidence="2">The sequence shown here is derived from an EMBL/GenBank/DDBJ whole genome shotgun (WGS) entry which is preliminary data.</text>
</comment>
<reference evidence="2" key="1">
    <citation type="submission" date="2021-06" db="EMBL/GenBank/DDBJ databases">
        <authorList>
            <person name="Kallberg Y."/>
            <person name="Tangrot J."/>
            <person name="Rosling A."/>
        </authorList>
    </citation>
    <scope>NUCLEOTIDE SEQUENCE</scope>
    <source>
        <strain evidence="2">AZ414A</strain>
    </source>
</reference>
<feature type="coiled-coil region" evidence="1">
    <location>
        <begin position="29"/>
        <end position="56"/>
    </location>
</feature>
<accession>A0A9N9A8U8</accession>